<proteinExistence type="predicted"/>
<dbReference type="Pfam" id="PF13563">
    <property type="entry name" value="2_5_RNA_ligase2"/>
    <property type="match status" value="1"/>
</dbReference>
<dbReference type="SUPFAM" id="SSF55144">
    <property type="entry name" value="LigT-like"/>
    <property type="match status" value="1"/>
</dbReference>
<dbReference type="Proteomes" id="UP000293289">
    <property type="component" value="Unassembled WGS sequence"/>
</dbReference>
<evidence type="ECO:0000313" key="1">
    <source>
        <dbReference type="EMBL" id="RZS67996.1"/>
    </source>
</evidence>
<protein>
    <submittedName>
        <fullName evidence="1">2'-5' RNA ligase superfamily protein</fullName>
    </submittedName>
</protein>
<keyword evidence="2" id="KW-1185">Reference proteome</keyword>
<evidence type="ECO:0000313" key="2">
    <source>
        <dbReference type="Proteomes" id="UP000293289"/>
    </source>
</evidence>
<dbReference type="GO" id="GO:0016874">
    <property type="term" value="F:ligase activity"/>
    <property type="evidence" value="ECO:0007669"/>
    <property type="project" value="UniProtKB-KW"/>
</dbReference>
<dbReference type="RefSeq" id="WP_130351375.1">
    <property type="nucleotide sequence ID" value="NZ_SGWY01000001.1"/>
</dbReference>
<sequence>MARFVVVLPLVPLAAGDEFTVAQWPLHVTLVEPFPTALTADDVARLLDEVEGIGSVASVIHAAAGDEAMFGRRRDVPVTLVRDGGELTALRSRTLAALQRGGVDVQPRLDFQPHVTRKQHGRIRPGDRVELETVALIDMRPPKGGHHRRVVAAWRLGASSGAAPDAATSRR</sequence>
<accession>A0A4Q7MIH4</accession>
<organism evidence="1 2">
    <name type="scientific">Agromyces ramosus</name>
    <dbReference type="NCBI Taxonomy" id="33879"/>
    <lineage>
        <taxon>Bacteria</taxon>
        <taxon>Bacillati</taxon>
        <taxon>Actinomycetota</taxon>
        <taxon>Actinomycetes</taxon>
        <taxon>Micrococcales</taxon>
        <taxon>Microbacteriaceae</taxon>
        <taxon>Agromyces</taxon>
    </lineage>
</organism>
<name>A0A4Q7MIH4_9MICO</name>
<dbReference type="Gene3D" id="3.90.1140.10">
    <property type="entry name" value="Cyclic phosphodiesterase"/>
    <property type="match status" value="1"/>
</dbReference>
<reference evidence="1 2" key="1">
    <citation type="submission" date="2019-02" db="EMBL/GenBank/DDBJ databases">
        <title>Genomic Encyclopedia of Type Strains, Phase IV (KMG-IV): sequencing the most valuable type-strain genomes for metagenomic binning, comparative biology and taxonomic classification.</title>
        <authorList>
            <person name="Goeker M."/>
        </authorList>
    </citation>
    <scope>NUCLEOTIDE SEQUENCE [LARGE SCALE GENOMIC DNA]</scope>
    <source>
        <strain evidence="1 2">DSM 43045</strain>
    </source>
</reference>
<dbReference type="OrthoDB" id="5125415at2"/>
<comment type="caution">
    <text evidence="1">The sequence shown here is derived from an EMBL/GenBank/DDBJ whole genome shotgun (WGS) entry which is preliminary data.</text>
</comment>
<dbReference type="EMBL" id="SGWY01000001">
    <property type="protein sequence ID" value="RZS67996.1"/>
    <property type="molecule type" value="Genomic_DNA"/>
</dbReference>
<dbReference type="AlphaFoldDB" id="A0A4Q7MIH4"/>
<dbReference type="InterPro" id="IPR009097">
    <property type="entry name" value="Cyclic_Pdiesterase"/>
</dbReference>
<keyword evidence="1" id="KW-0436">Ligase</keyword>
<gene>
    <name evidence="1" type="ORF">EV187_0418</name>
</gene>